<dbReference type="SUPFAM" id="SSF48264">
    <property type="entry name" value="Cytochrome P450"/>
    <property type="match status" value="1"/>
</dbReference>
<protein>
    <submittedName>
        <fullName evidence="4">Uncharacterized protein</fullName>
    </submittedName>
</protein>
<gene>
    <name evidence="4" type="ORF">Cgig2_033175</name>
</gene>
<evidence type="ECO:0000313" key="5">
    <source>
        <dbReference type="Proteomes" id="UP001153076"/>
    </source>
</evidence>
<evidence type="ECO:0000313" key="4">
    <source>
        <dbReference type="EMBL" id="KAJ8431333.1"/>
    </source>
</evidence>
<dbReference type="InterPro" id="IPR001128">
    <property type="entry name" value="Cyt_P450"/>
</dbReference>
<keyword evidence="5" id="KW-1185">Reference proteome</keyword>
<sequence length="201" mass="22917">MTGKPISYARYILSTMSKVGSVQHPAPLPYATLLTLVFIHFGVCLTNEIKETKLAPIITPASLKHLQFFKTAFEEWKFVKDMNQEELDVAFTNYGEYWRQMSTCMLQPLNTTRVRSFRSTREEKTALMVEKIVKSIPSVVNLTEAFVTLSNDVICRTAFGRKYAGDESGNFGVLLKKFAELLGKFVVGDFVRWLGWILVDR</sequence>
<dbReference type="GO" id="GO:0004497">
    <property type="term" value="F:monooxygenase activity"/>
    <property type="evidence" value="ECO:0007669"/>
    <property type="project" value="InterPro"/>
</dbReference>
<dbReference type="GO" id="GO:0016705">
    <property type="term" value="F:oxidoreductase activity, acting on paired donors, with incorporation or reduction of molecular oxygen"/>
    <property type="evidence" value="ECO:0007669"/>
    <property type="project" value="InterPro"/>
</dbReference>
<dbReference type="PANTHER" id="PTHR47955:SF15">
    <property type="entry name" value="CYTOCHROME P450 71A2-LIKE"/>
    <property type="match status" value="1"/>
</dbReference>
<dbReference type="GO" id="GO:0020037">
    <property type="term" value="F:heme binding"/>
    <property type="evidence" value="ECO:0007669"/>
    <property type="project" value="InterPro"/>
</dbReference>
<comment type="similarity">
    <text evidence="1">Belongs to the cytochrome P450 family.</text>
</comment>
<dbReference type="Gene3D" id="1.10.630.10">
    <property type="entry name" value="Cytochrome P450"/>
    <property type="match status" value="1"/>
</dbReference>
<evidence type="ECO:0000256" key="3">
    <source>
        <dbReference type="ARBA" id="ARBA00023004"/>
    </source>
</evidence>
<evidence type="ECO:0000256" key="2">
    <source>
        <dbReference type="ARBA" id="ARBA00022723"/>
    </source>
</evidence>
<dbReference type="OrthoDB" id="1470350at2759"/>
<organism evidence="4 5">
    <name type="scientific">Carnegiea gigantea</name>
    <dbReference type="NCBI Taxonomy" id="171969"/>
    <lineage>
        <taxon>Eukaryota</taxon>
        <taxon>Viridiplantae</taxon>
        <taxon>Streptophyta</taxon>
        <taxon>Embryophyta</taxon>
        <taxon>Tracheophyta</taxon>
        <taxon>Spermatophyta</taxon>
        <taxon>Magnoliopsida</taxon>
        <taxon>eudicotyledons</taxon>
        <taxon>Gunneridae</taxon>
        <taxon>Pentapetalae</taxon>
        <taxon>Caryophyllales</taxon>
        <taxon>Cactineae</taxon>
        <taxon>Cactaceae</taxon>
        <taxon>Cactoideae</taxon>
        <taxon>Echinocereeae</taxon>
        <taxon>Carnegiea</taxon>
    </lineage>
</organism>
<dbReference type="InterPro" id="IPR036396">
    <property type="entry name" value="Cyt_P450_sf"/>
</dbReference>
<proteinExistence type="inferred from homology"/>
<accession>A0A9Q1JUK4</accession>
<evidence type="ECO:0000256" key="1">
    <source>
        <dbReference type="ARBA" id="ARBA00010617"/>
    </source>
</evidence>
<dbReference type="Pfam" id="PF00067">
    <property type="entry name" value="p450"/>
    <property type="match status" value="1"/>
</dbReference>
<dbReference type="EMBL" id="JAKOGI010000695">
    <property type="protein sequence ID" value="KAJ8431333.1"/>
    <property type="molecule type" value="Genomic_DNA"/>
</dbReference>
<dbReference type="AlphaFoldDB" id="A0A9Q1JUK4"/>
<name>A0A9Q1JUK4_9CARY</name>
<reference evidence="4" key="1">
    <citation type="submission" date="2022-04" db="EMBL/GenBank/DDBJ databases">
        <title>Carnegiea gigantea Genome sequencing and assembly v2.</title>
        <authorList>
            <person name="Copetti D."/>
            <person name="Sanderson M.J."/>
            <person name="Burquez A."/>
            <person name="Wojciechowski M.F."/>
        </authorList>
    </citation>
    <scope>NUCLEOTIDE SEQUENCE</scope>
    <source>
        <strain evidence="4">SGP5-SGP5p</strain>
        <tissue evidence="4">Aerial part</tissue>
    </source>
</reference>
<keyword evidence="2" id="KW-0479">Metal-binding</keyword>
<dbReference type="Proteomes" id="UP001153076">
    <property type="component" value="Unassembled WGS sequence"/>
</dbReference>
<dbReference type="GO" id="GO:0005506">
    <property type="term" value="F:iron ion binding"/>
    <property type="evidence" value="ECO:0007669"/>
    <property type="project" value="InterPro"/>
</dbReference>
<keyword evidence="3" id="KW-0408">Iron</keyword>
<dbReference type="PANTHER" id="PTHR47955">
    <property type="entry name" value="CYTOCHROME P450 FAMILY 71 PROTEIN"/>
    <property type="match status" value="1"/>
</dbReference>
<comment type="caution">
    <text evidence="4">The sequence shown here is derived from an EMBL/GenBank/DDBJ whole genome shotgun (WGS) entry which is preliminary data.</text>
</comment>